<evidence type="ECO:0000313" key="9">
    <source>
        <dbReference type="EMBL" id="ERN20181.1"/>
    </source>
</evidence>
<evidence type="ECO:0000256" key="1">
    <source>
        <dbReference type="ARBA" id="ARBA00004123"/>
    </source>
</evidence>
<dbReference type="eggNOG" id="KOG0014">
    <property type="taxonomic scope" value="Eukaryota"/>
</dbReference>
<gene>
    <name evidence="9" type="ORF">AMTR_s00066p00109320</name>
</gene>
<evidence type="ECO:0000256" key="2">
    <source>
        <dbReference type="ARBA" id="ARBA00023015"/>
    </source>
</evidence>
<dbReference type="PROSITE" id="PS50066">
    <property type="entry name" value="MADS_BOX_2"/>
    <property type="match status" value="1"/>
</dbReference>
<dbReference type="GO" id="GO:0006357">
    <property type="term" value="P:regulation of transcription by RNA polymerase II"/>
    <property type="evidence" value="ECO:0000318"/>
    <property type="project" value="GO_Central"/>
</dbReference>
<feature type="domain" description="K-box" evidence="8">
    <location>
        <begin position="84"/>
        <end position="174"/>
    </location>
</feature>
<organism evidence="9 10">
    <name type="scientific">Amborella trichopoda</name>
    <dbReference type="NCBI Taxonomy" id="13333"/>
    <lineage>
        <taxon>Eukaryota</taxon>
        <taxon>Viridiplantae</taxon>
        <taxon>Streptophyta</taxon>
        <taxon>Embryophyta</taxon>
        <taxon>Tracheophyta</taxon>
        <taxon>Spermatophyta</taxon>
        <taxon>Magnoliopsida</taxon>
        <taxon>Amborellales</taxon>
        <taxon>Amborellaceae</taxon>
        <taxon>Amborella</taxon>
    </lineage>
</organism>
<dbReference type="SUPFAM" id="SSF55455">
    <property type="entry name" value="SRF-like"/>
    <property type="match status" value="1"/>
</dbReference>
<evidence type="ECO:0000259" key="7">
    <source>
        <dbReference type="PROSITE" id="PS50066"/>
    </source>
</evidence>
<dbReference type="Pfam" id="PF01486">
    <property type="entry name" value="K-box"/>
    <property type="match status" value="1"/>
</dbReference>
<dbReference type="SMART" id="SM00432">
    <property type="entry name" value="MADS"/>
    <property type="match status" value="1"/>
</dbReference>
<sequence>MGRGKIEIKRIENPTNRQVTYSKRRAGITKKARELAVLCDAQVSLIMFSTTGKLSEYCSPSTSPKEIYDRYQRVSDTNLWDTHYERMQSELSSLKEENNRLQKLIRQKMGEELNELRWKDLRDLEQNLEEWVKRIRDKKNQLLTNQTDTCRKRINKLEAENNTIRLQMEEEVAHCFDDETDCESTLVLGSRNMQLFTYLQPENRQNLRVRGFPSEDLRLG</sequence>
<dbReference type="InterPro" id="IPR002487">
    <property type="entry name" value="TF_Kbox"/>
</dbReference>
<accession>U5D3L0</accession>
<dbReference type="SMR" id="U5D3L0"/>
<keyword evidence="6" id="KW-0175">Coiled coil</keyword>
<proteinExistence type="predicted"/>
<dbReference type="Gene3D" id="3.40.1810.10">
    <property type="entry name" value="Transcription factor, MADS-box"/>
    <property type="match status" value="1"/>
</dbReference>
<dbReference type="Proteomes" id="UP000017836">
    <property type="component" value="Unassembled WGS sequence"/>
</dbReference>
<evidence type="ECO:0000256" key="4">
    <source>
        <dbReference type="ARBA" id="ARBA00023163"/>
    </source>
</evidence>
<keyword evidence="3" id="KW-0238">DNA-binding</keyword>
<keyword evidence="10" id="KW-1185">Reference proteome</keyword>
<dbReference type="GO" id="GO:0046983">
    <property type="term" value="F:protein dimerization activity"/>
    <property type="evidence" value="ECO:0007669"/>
    <property type="project" value="InterPro"/>
</dbReference>
<dbReference type="PROSITE" id="PS51297">
    <property type="entry name" value="K_BOX"/>
    <property type="match status" value="1"/>
</dbReference>
<dbReference type="InterPro" id="IPR033896">
    <property type="entry name" value="MEF2-like_N"/>
</dbReference>
<dbReference type="EMBL" id="KI392060">
    <property type="protein sequence ID" value="ERN20181.1"/>
    <property type="molecule type" value="Genomic_DNA"/>
</dbReference>
<dbReference type="Pfam" id="PF00319">
    <property type="entry name" value="SRF-TF"/>
    <property type="match status" value="1"/>
</dbReference>
<dbReference type="Gramene" id="ERN20181">
    <property type="protein sequence ID" value="ERN20181"/>
    <property type="gene ID" value="AMTR_s00066p00109320"/>
</dbReference>
<protein>
    <submittedName>
        <fullName evidence="9">Uncharacterized protein</fullName>
    </submittedName>
</protein>
<dbReference type="GO" id="GO:0005634">
    <property type="term" value="C:nucleus"/>
    <property type="evidence" value="ECO:0007669"/>
    <property type="project" value="UniProtKB-SubCell"/>
</dbReference>
<dbReference type="KEGG" id="atr:18448591"/>
<dbReference type="PROSITE" id="PS00350">
    <property type="entry name" value="MADS_BOX_1"/>
    <property type="match status" value="1"/>
</dbReference>
<dbReference type="GO" id="GO:0000978">
    <property type="term" value="F:RNA polymerase II cis-regulatory region sequence-specific DNA binding"/>
    <property type="evidence" value="ECO:0000318"/>
    <property type="project" value="GO_Central"/>
</dbReference>
<evidence type="ECO:0000256" key="5">
    <source>
        <dbReference type="ARBA" id="ARBA00023242"/>
    </source>
</evidence>
<evidence type="ECO:0000259" key="8">
    <source>
        <dbReference type="PROSITE" id="PS51297"/>
    </source>
</evidence>
<dbReference type="PANTHER" id="PTHR48019">
    <property type="entry name" value="SERUM RESPONSE FACTOR HOMOLOG"/>
    <property type="match status" value="1"/>
</dbReference>
<dbReference type="AlphaFoldDB" id="U5D3L0"/>
<dbReference type="GO" id="GO:0045944">
    <property type="term" value="P:positive regulation of transcription by RNA polymerase II"/>
    <property type="evidence" value="ECO:0007669"/>
    <property type="project" value="InterPro"/>
</dbReference>
<dbReference type="InterPro" id="IPR050142">
    <property type="entry name" value="MADS-box/MEF2_TF"/>
</dbReference>
<keyword evidence="4" id="KW-0804">Transcription</keyword>
<evidence type="ECO:0000256" key="6">
    <source>
        <dbReference type="SAM" id="Coils"/>
    </source>
</evidence>
<dbReference type="HOGENOM" id="CLU_053053_0_4_1"/>
<evidence type="ECO:0000256" key="3">
    <source>
        <dbReference type="ARBA" id="ARBA00023125"/>
    </source>
</evidence>
<comment type="subcellular location">
    <subcellularLocation>
        <location evidence="1">Nucleus</location>
    </subcellularLocation>
</comment>
<dbReference type="OrthoDB" id="1898716at2759"/>
<feature type="coiled-coil region" evidence="6">
    <location>
        <begin position="84"/>
        <end position="174"/>
    </location>
</feature>
<dbReference type="InterPro" id="IPR036879">
    <property type="entry name" value="TF_MADSbox_sf"/>
</dbReference>
<dbReference type="CDD" id="cd00265">
    <property type="entry name" value="MADS_MEF2_like"/>
    <property type="match status" value="1"/>
</dbReference>
<keyword evidence="5" id="KW-0539">Nucleus</keyword>
<dbReference type="PRINTS" id="PR00404">
    <property type="entry name" value="MADSDOMAIN"/>
</dbReference>
<keyword evidence="2" id="KW-0805">Transcription regulation</keyword>
<dbReference type="InterPro" id="IPR002100">
    <property type="entry name" value="TF_MADSbox"/>
</dbReference>
<evidence type="ECO:0000313" key="10">
    <source>
        <dbReference type="Proteomes" id="UP000017836"/>
    </source>
</evidence>
<reference evidence="10" key="1">
    <citation type="journal article" date="2013" name="Science">
        <title>The Amborella genome and the evolution of flowering plants.</title>
        <authorList>
            <consortium name="Amborella Genome Project"/>
        </authorList>
    </citation>
    <scope>NUCLEOTIDE SEQUENCE [LARGE SCALE GENOMIC DNA]</scope>
</reference>
<dbReference type="OMA" id="HGMAYGR"/>
<dbReference type="GO" id="GO:0000981">
    <property type="term" value="F:DNA-binding transcription factor activity, RNA polymerase II-specific"/>
    <property type="evidence" value="ECO:0000318"/>
    <property type="project" value="GO_Central"/>
</dbReference>
<name>U5D3L0_AMBTC</name>
<feature type="domain" description="MADS-box" evidence="7">
    <location>
        <begin position="1"/>
        <end position="61"/>
    </location>
</feature>